<evidence type="ECO:0000256" key="2">
    <source>
        <dbReference type="ARBA" id="ARBA00005227"/>
    </source>
</evidence>
<name>A0A7R8XBN3_9CRUS</name>
<dbReference type="AlphaFoldDB" id="A0A7R8XBN3"/>
<protein>
    <recommendedName>
        <fullName evidence="7">Transmembrane 9 superfamily member</fullName>
    </recommendedName>
</protein>
<evidence type="ECO:0000256" key="4">
    <source>
        <dbReference type="ARBA" id="ARBA00022729"/>
    </source>
</evidence>
<keyword evidence="9" id="KW-1185">Reference proteome</keyword>
<dbReference type="EMBL" id="CAJPEV010001266">
    <property type="protein sequence ID" value="CAG0891735.1"/>
    <property type="molecule type" value="Genomic_DNA"/>
</dbReference>
<evidence type="ECO:0000313" key="9">
    <source>
        <dbReference type="Proteomes" id="UP000677054"/>
    </source>
</evidence>
<dbReference type="Pfam" id="PF02990">
    <property type="entry name" value="EMP70"/>
    <property type="match status" value="1"/>
</dbReference>
<feature type="transmembrane region" description="Helical" evidence="7">
    <location>
        <begin position="104"/>
        <end position="126"/>
    </location>
</feature>
<dbReference type="GO" id="GO:0072657">
    <property type="term" value="P:protein localization to membrane"/>
    <property type="evidence" value="ECO:0007669"/>
    <property type="project" value="TreeGrafter"/>
</dbReference>
<gene>
    <name evidence="8" type="ORF">DSTB1V02_LOCUS6725</name>
</gene>
<dbReference type="PANTHER" id="PTHR10766:SF176">
    <property type="entry name" value="TRANSMEMBRANE 9 SUPERFAMILY MEMBER"/>
    <property type="match status" value="1"/>
</dbReference>
<dbReference type="OrthoDB" id="6364678at2759"/>
<dbReference type="EMBL" id="LR900783">
    <property type="protein sequence ID" value="CAD7246882.1"/>
    <property type="molecule type" value="Genomic_DNA"/>
</dbReference>
<dbReference type="PANTHER" id="PTHR10766">
    <property type="entry name" value="TRANSMEMBRANE 9 SUPERFAMILY PROTEIN"/>
    <property type="match status" value="1"/>
</dbReference>
<reference evidence="8" key="1">
    <citation type="submission" date="2020-11" db="EMBL/GenBank/DDBJ databases">
        <authorList>
            <person name="Tran Van P."/>
        </authorList>
    </citation>
    <scope>NUCLEOTIDE SEQUENCE</scope>
</reference>
<organism evidence="8">
    <name type="scientific">Darwinula stevensoni</name>
    <dbReference type="NCBI Taxonomy" id="69355"/>
    <lineage>
        <taxon>Eukaryota</taxon>
        <taxon>Metazoa</taxon>
        <taxon>Ecdysozoa</taxon>
        <taxon>Arthropoda</taxon>
        <taxon>Crustacea</taxon>
        <taxon>Oligostraca</taxon>
        <taxon>Ostracoda</taxon>
        <taxon>Podocopa</taxon>
        <taxon>Podocopida</taxon>
        <taxon>Darwinulocopina</taxon>
        <taxon>Darwinuloidea</taxon>
        <taxon>Darwinulidae</taxon>
        <taxon>Darwinula</taxon>
    </lineage>
</organism>
<keyword evidence="3 7" id="KW-0812">Transmembrane</keyword>
<evidence type="ECO:0000313" key="8">
    <source>
        <dbReference type="EMBL" id="CAD7246882.1"/>
    </source>
</evidence>
<evidence type="ECO:0000256" key="7">
    <source>
        <dbReference type="RuleBase" id="RU363079"/>
    </source>
</evidence>
<evidence type="ECO:0000256" key="3">
    <source>
        <dbReference type="ARBA" id="ARBA00022692"/>
    </source>
</evidence>
<sequence>MSRINSIISEREVPRVELERDGANDIPIHKRSGGDRVCEITSNSYSALDSALNGLTRLSGLSPDYHWWWRSFLTSGSTAFYLFIYRVHYFTKLDVKDWISTFLYFGYSFMFVFLFFLLTALVLQAIENTSVCR</sequence>
<proteinExistence type="inferred from homology"/>
<accession>A0A7R8XBN3</accession>
<comment type="subcellular location">
    <subcellularLocation>
        <location evidence="1">Membrane</location>
        <topology evidence="1">Multi-pass membrane protein</topology>
    </subcellularLocation>
</comment>
<evidence type="ECO:0000256" key="5">
    <source>
        <dbReference type="ARBA" id="ARBA00022989"/>
    </source>
</evidence>
<evidence type="ECO:0000256" key="1">
    <source>
        <dbReference type="ARBA" id="ARBA00004141"/>
    </source>
</evidence>
<comment type="caution">
    <text evidence="7">Lacks conserved residue(s) required for the propagation of feature annotation.</text>
</comment>
<comment type="similarity">
    <text evidence="2 7">Belongs to the nonaspanin (TM9SF) (TC 9.A.2) family.</text>
</comment>
<keyword evidence="5 7" id="KW-1133">Transmembrane helix</keyword>
<dbReference type="InterPro" id="IPR004240">
    <property type="entry name" value="EMP70"/>
</dbReference>
<dbReference type="Proteomes" id="UP000677054">
    <property type="component" value="Unassembled WGS sequence"/>
</dbReference>
<keyword evidence="4" id="KW-0732">Signal</keyword>
<feature type="transmembrane region" description="Helical" evidence="7">
    <location>
        <begin position="67"/>
        <end position="84"/>
    </location>
</feature>
<keyword evidence="6 7" id="KW-0472">Membrane</keyword>
<dbReference type="GO" id="GO:0016020">
    <property type="term" value="C:membrane"/>
    <property type="evidence" value="ECO:0007669"/>
    <property type="project" value="UniProtKB-SubCell"/>
</dbReference>
<evidence type="ECO:0000256" key="6">
    <source>
        <dbReference type="ARBA" id="ARBA00023136"/>
    </source>
</evidence>